<proteinExistence type="predicted"/>
<organism evidence="2 3">
    <name type="scientific">Ladona fulva</name>
    <name type="common">Scarce chaser dragonfly</name>
    <name type="synonym">Libellula fulva</name>
    <dbReference type="NCBI Taxonomy" id="123851"/>
    <lineage>
        <taxon>Eukaryota</taxon>
        <taxon>Metazoa</taxon>
        <taxon>Ecdysozoa</taxon>
        <taxon>Arthropoda</taxon>
        <taxon>Hexapoda</taxon>
        <taxon>Insecta</taxon>
        <taxon>Pterygota</taxon>
        <taxon>Palaeoptera</taxon>
        <taxon>Odonata</taxon>
        <taxon>Epiprocta</taxon>
        <taxon>Anisoptera</taxon>
        <taxon>Libelluloidea</taxon>
        <taxon>Libellulidae</taxon>
        <taxon>Ladona</taxon>
    </lineage>
</organism>
<comment type="caution">
    <text evidence="2">The sequence shown here is derived from an EMBL/GenBank/DDBJ whole genome shotgun (WGS) entry which is preliminary data.</text>
</comment>
<dbReference type="InterPro" id="IPR011009">
    <property type="entry name" value="Kinase-like_dom_sf"/>
</dbReference>
<dbReference type="Gene3D" id="1.10.510.10">
    <property type="entry name" value="Transferase(Phosphotransferase) domain 1"/>
    <property type="match status" value="1"/>
</dbReference>
<dbReference type="SUPFAM" id="SSF50978">
    <property type="entry name" value="WD40 repeat-like"/>
    <property type="match status" value="1"/>
</dbReference>
<evidence type="ECO:0000259" key="1">
    <source>
        <dbReference type="Pfam" id="PF23748"/>
    </source>
</evidence>
<dbReference type="InterPro" id="IPR036322">
    <property type="entry name" value="WD40_repeat_dom_sf"/>
</dbReference>
<accession>A0A8K0JYJ0</accession>
<dbReference type="Pfam" id="PF23748">
    <property type="entry name" value="Beta-prop_LRRK2"/>
    <property type="match status" value="1"/>
</dbReference>
<evidence type="ECO:0000313" key="2">
    <source>
        <dbReference type="EMBL" id="KAG8224987.1"/>
    </source>
</evidence>
<dbReference type="EMBL" id="KZ308221">
    <property type="protein sequence ID" value="KAG8224987.1"/>
    <property type="molecule type" value="Genomic_DNA"/>
</dbReference>
<reference evidence="2" key="2">
    <citation type="submission" date="2017-10" db="EMBL/GenBank/DDBJ databases">
        <title>Ladona fulva Genome sequencing and assembly.</title>
        <authorList>
            <person name="Murali S."/>
            <person name="Richards S."/>
            <person name="Bandaranaike D."/>
            <person name="Bellair M."/>
            <person name="Blankenburg K."/>
            <person name="Chao H."/>
            <person name="Dinh H."/>
            <person name="Doddapaneni H."/>
            <person name="Dugan-Rocha S."/>
            <person name="Elkadiri S."/>
            <person name="Gnanaolivu R."/>
            <person name="Hernandez B."/>
            <person name="Skinner E."/>
            <person name="Javaid M."/>
            <person name="Lee S."/>
            <person name="Li M."/>
            <person name="Ming W."/>
            <person name="Munidasa M."/>
            <person name="Muniz J."/>
            <person name="Nguyen L."/>
            <person name="Hughes D."/>
            <person name="Osuji N."/>
            <person name="Pu L.-L."/>
            <person name="Puazo M."/>
            <person name="Qu C."/>
            <person name="Quiroz J."/>
            <person name="Raj R."/>
            <person name="Weissenberger G."/>
            <person name="Xin Y."/>
            <person name="Zou X."/>
            <person name="Han Y."/>
            <person name="Worley K."/>
            <person name="Muzny D."/>
            <person name="Gibbs R."/>
        </authorList>
    </citation>
    <scope>NUCLEOTIDE SEQUENCE</scope>
    <source>
        <strain evidence="2">Sampled in the wild</strain>
    </source>
</reference>
<dbReference type="AlphaFoldDB" id="A0A8K0JYJ0"/>
<evidence type="ECO:0000313" key="3">
    <source>
        <dbReference type="Proteomes" id="UP000792457"/>
    </source>
</evidence>
<dbReference type="SUPFAM" id="SSF56112">
    <property type="entry name" value="Protein kinase-like (PK-like)"/>
    <property type="match status" value="1"/>
</dbReference>
<sequence>MFIYELLTLHQPFEGHESVKECILEGGRPPLTIRETQQPSYIIDLMVLCWAQQPKDRPSASQLVSIASAPEFTHLYDVLPLEAAGGPVLCACPAPLSLFPPAGSCEESSELWLGRGAGRVDMLVASREGHGFVQYSTLPSPHCTVPTAATPIGPCIWIGDAIGHVHGLLASDCSPVFSYALGSGCVRTIVELKGLGRVVVGMSDGSVFLVRSDSLPSSPTRGEGSFVIARLHSGATALHTLVAVGSDHTKECELWCGESKGNISIYRICDGMVTSQEIVNHCEPIIERLEVLHLVSACSASADSDEEASVWSYVYPGCVVYHWEAKTRTILNRLDCSKLVPCSESLKSISIEEHLSPGRCQVTSMAIIGSEELYIGTTWGCVIIAERRSMRPITVFRPYEEEVRVIAQLSHPSSQESCPLIATVGRGYRSLMSRYTDFALPSTPDDAPLDERGEGAKRCSSYVLLWSAGEQWAPL</sequence>
<reference evidence="2" key="1">
    <citation type="submission" date="2013-04" db="EMBL/GenBank/DDBJ databases">
        <authorList>
            <person name="Qu J."/>
            <person name="Murali S.C."/>
            <person name="Bandaranaike D."/>
            <person name="Bellair M."/>
            <person name="Blankenburg K."/>
            <person name="Chao H."/>
            <person name="Dinh H."/>
            <person name="Doddapaneni H."/>
            <person name="Downs B."/>
            <person name="Dugan-Rocha S."/>
            <person name="Elkadiri S."/>
            <person name="Gnanaolivu R.D."/>
            <person name="Hernandez B."/>
            <person name="Javaid M."/>
            <person name="Jayaseelan J.C."/>
            <person name="Lee S."/>
            <person name="Li M."/>
            <person name="Ming W."/>
            <person name="Munidasa M."/>
            <person name="Muniz J."/>
            <person name="Nguyen L."/>
            <person name="Ongeri F."/>
            <person name="Osuji N."/>
            <person name="Pu L.-L."/>
            <person name="Puazo M."/>
            <person name="Qu C."/>
            <person name="Quiroz J."/>
            <person name="Raj R."/>
            <person name="Weissenberger G."/>
            <person name="Xin Y."/>
            <person name="Zou X."/>
            <person name="Han Y."/>
            <person name="Richards S."/>
            <person name="Worley K."/>
            <person name="Muzny D."/>
            <person name="Gibbs R."/>
        </authorList>
    </citation>
    <scope>NUCLEOTIDE SEQUENCE</scope>
    <source>
        <strain evidence="2">Sampled in the wild</strain>
    </source>
</reference>
<name>A0A8K0JYJ0_LADFU</name>
<dbReference type="Proteomes" id="UP000792457">
    <property type="component" value="Unassembled WGS sequence"/>
</dbReference>
<keyword evidence="3" id="KW-1185">Reference proteome</keyword>
<feature type="domain" description="LRRK2 beta-propeller" evidence="1">
    <location>
        <begin position="317"/>
        <end position="430"/>
    </location>
</feature>
<protein>
    <recommendedName>
        <fullName evidence="1">LRRK2 beta-propeller domain-containing protein</fullName>
    </recommendedName>
</protein>
<dbReference type="InterPro" id="IPR056602">
    <property type="entry name" value="Beta-prop_LRRK2"/>
</dbReference>
<dbReference type="OrthoDB" id="10252328at2759"/>
<gene>
    <name evidence="2" type="ORF">J437_LFUL005998</name>
</gene>